<gene>
    <name evidence="8" type="ordered locus">TERTU_2714</name>
</gene>
<keyword evidence="2" id="KW-1003">Cell membrane</keyword>
<evidence type="ECO:0000256" key="2">
    <source>
        <dbReference type="ARBA" id="ARBA00022475"/>
    </source>
</evidence>
<name>C5BMG3_TERTT</name>
<reference evidence="8 9" key="1">
    <citation type="journal article" date="2009" name="PLoS ONE">
        <title>The complete genome of Teredinibacter turnerae T7901: an intracellular endosymbiont of marine wood-boring bivalves (shipworms).</title>
        <authorList>
            <person name="Yang J.C."/>
            <person name="Madupu R."/>
            <person name="Durkin A.S."/>
            <person name="Ekborg N.A."/>
            <person name="Pedamallu C.S."/>
            <person name="Hostetler J.B."/>
            <person name="Radune D."/>
            <person name="Toms B.S."/>
            <person name="Henrissat B."/>
            <person name="Coutinho P.M."/>
            <person name="Schwarz S."/>
            <person name="Field L."/>
            <person name="Trindade-Silva A.E."/>
            <person name="Soares C.A.G."/>
            <person name="Elshahawi S."/>
            <person name="Hanora A."/>
            <person name="Schmidt E.W."/>
            <person name="Haygood M.G."/>
            <person name="Posfai J."/>
            <person name="Benner J."/>
            <person name="Madinger C."/>
            <person name="Nove J."/>
            <person name="Anton B."/>
            <person name="Chaudhary K."/>
            <person name="Foster J."/>
            <person name="Holman A."/>
            <person name="Kumar S."/>
            <person name="Lessard P.A."/>
            <person name="Luyten Y.A."/>
            <person name="Slatko B."/>
            <person name="Wood N."/>
            <person name="Wu B."/>
            <person name="Teplitski M."/>
            <person name="Mougous J.D."/>
            <person name="Ward N."/>
            <person name="Eisen J.A."/>
            <person name="Badger J.H."/>
            <person name="Distel D.L."/>
        </authorList>
    </citation>
    <scope>NUCLEOTIDE SEQUENCE [LARGE SCALE GENOMIC DNA]</scope>
    <source>
        <strain evidence="9">ATCC 39867 / T7901</strain>
    </source>
</reference>
<dbReference type="PANTHER" id="PTHR36115">
    <property type="entry name" value="PROLINE-RICH ANTIGEN HOMOLOG-RELATED"/>
    <property type="match status" value="1"/>
</dbReference>
<keyword evidence="4 6" id="KW-1133">Transmembrane helix</keyword>
<keyword evidence="5 6" id="KW-0472">Membrane</keyword>
<dbReference type="AlphaFoldDB" id="C5BMG3"/>
<dbReference type="STRING" id="377629.TERTU_2714"/>
<comment type="subcellular location">
    <subcellularLocation>
        <location evidence="1">Cell membrane</location>
        <topology evidence="1">Multi-pass membrane protein</topology>
    </subcellularLocation>
</comment>
<dbReference type="Proteomes" id="UP000009080">
    <property type="component" value="Chromosome"/>
</dbReference>
<evidence type="ECO:0000256" key="5">
    <source>
        <dbReference type="ARBA" id="ARBA00023136"/>
    </source>
</evidence>
<organism evidence="8 9">
    <name type="scientific">Teredinibacter turnerae (strain ATCC 39867 / T7901)</name>
    <dbReference type="NCBI Taxonomy" id="377629"/>
    <lineage>
        <taxon>Bacteria</taxon>
        <taxon>Pseudomonadati</taxon>
        <taxon>Pseudomonadota</taxon>
        <taxon>Gammaproteobacteria</taxon>
        <taxon>Cellvibrionales</taxon>
        <taxon>Cellvibrionaceae</taxon>
        <taxon>Teredinibacter</taxon>
    </lineage>
</organism>
<dbReference type="eggNOG" id="COG1714">
    <property type="taxonomic scope" value="Bacteria"/>
</dbReference>
<evidence type="ECO:0000256" key="6">
    <source>
        <dbReference type="SAM" id="Phobius"/>
    </source>
</evidence>
<feature type="transmembrane region" description="Helical" evidence="6">
    <location>
        <begin position="126"/>
        <end position="146"/>
    </location>
</feature>
<keyword evidence="9" id="KW-1185">Reference proteome</keyword>
<sequence length="177" mass="19913">MTTPTTNPTPTSEISVTQQGASLWRRLIALVYDSFLLGALTMAYGAVVTIVLLIVQGDTTAGEYRPMITTHWGNALFLVGLILTLAGFYVFFWCRAGQTAGMRAWRLQLVKREALPETVSPSLKQATLRAFLAPFSLLFVGAGYWWQFFDEQSDCLHDRWSDTRVILTPPRKKLRHS</sequence>
<evidence type="ECO:0000259" key="7">
    <source>
        <dbReference type="Pfam" id="PF06271"/>
    </source>
</evidence>
<dbReference type="PANTHER" id="PTHR36115:SF10">
    <property type="entry name" value="RDD DOMAIN-CONTAINING PROTEIN"/>
    <property type="match status" value="1"/>
</dbReference>
<evidence type="ECO:0000313" key="9">
    <source>
        <dbReference type="Proteomes" id="UP000009080"/>
    </source>
</evidence>
<dbReference type="InterPro" id="IPR051791">
    <property type="entry name" value="Pra-immunoreactive"/>
</dbReference>
<dbReference type="InterPro" id="IPR010432">
    <property type="entry name" value="RDD"/>
</dbReference>
<dbReference type="KEGG" id="ttu:TERTU_2714"/>
<evidence type="ECO:0000256" key="4">
    <source>
        <dbReference type="ARBA" id="ARBA00022989"/>
    </source>
</evidence>
<keyword evidence="3 6" id="KW-0812">Transmembrane</keyword>
<feature type="domain" description="RDD" evidence="7">
    <location>
        <begin position="21"/>
        <end position="161"/>
    </location>
</feature>
<feature type="transmembrane region" description="Helical" evidence="6">
    <location>
        <begin position="75"/>
        <end position="94"/>
    </location>
</feature>
<dbReference type="Pfam" id="PF06271">
    <property type="entry name" value="RDD"/>
    <property type="match status" value="1"/>
</dbReference>
<dbReference type="OrthoDB" id="9793824at2"/>
<proteinExistence type="predicted"/>
<feature type="transmembrane region" description="Helical" evidence="6">
    <location>
        <begin position="35"/>
        <end position="55"/>
    </location>
</feature>
<protein>
    <submittedName>
        <fullName evidence="8">RDD domain protein</fullName>
    </submittedName>
</protein>
<dbReference type="HOGENOM" id="CLU_053152_4_0_6"/>
<evidence type="ECO:0000256" key="1">
    <source>
        <dbReference type="ARBA" id="ARBA00004651"/>
    </source>
</evidence>
<dbReference type="GO" id="GO:0005886">
    <property type="term" value="C:plasma membrane"/>
    <property type="evidence" value="ECO:0007669"/>
    <property type="project" value="UniProtKB-SubCell"/>
</dbReference>
<evidence type="ECO:0000313" key="8">
    <source>
        <dbReference type="EMBL" id="ACR13965.1"/>
    </source>
</evidence>
<dbReference type="EMBL" id="CP001614">
    <property type="protein sequence ID" value="ACR13965.1"/>
    <property type="molecule type" value="Genomic_DNA"/>
</dbReference>
<accession>C5BMG3</accession>
<dbReference type="RefSeq" id="WP_015820080.1">
    <property type="nucleotide sequence ID" value="NC_012997.1"/>
</dbReference>
<evidence type="ECO:0000256" key="3">
    <source>
        <dbReference type="ARBA" id="ARBA00022692"/>
    </source>
</evidence>